<sequence length="226" mass="24686">MTDTAHHLEKPRKSGDNVFLTLIKQRAMHSALIQPCPNTMWDDVGVLVQTLEQSKISLMQGKLQITQFIGWPHMKFISLTDAGRRTVAAMALAVASVAQAAPAHVIDVYRDPNCGCCSKWIAYLRDNGFTVNDHLEENMSPVKAKLGVPEKLMSCHTGVVNGKFIEGHVPVQQIAELERRTDLIGVAAPGMPMGSPGMETGHKSAYQIIGLKKTGEQEVVADYPAQ</sequence>
<dbReference type="SUPFAM" id="SSF52833">
    <property type="entry name" value="Thioredoxin-like"/>
    <property type="match status" value="1"/>
</dbReference>
<evidence type="ECO:0000313" key="1">
    <source>
        <dbReference type="EMBL" id="AQX41925.1"/>
    </source>
</evidence>
<geneLocation type="plasmid" evidence="1">
    <name>pPs0081</name>
</geneLocation>
<protein>
    <recommendedName>
        <fullName evidence="3">DUF411 domain-containing protein</fullName>
    </recommendedName>
</protein>
<geneLocation type="plasmid" evidence="2">
    <name>pPs6-9</name>
</geneLocation>
<dbReference type="InterPro" id="IPR036249">
    <property type="entry name" value="Thioredoxin-like_sf"/>
</dbReference>
<name>A0A1S6YAY1_PSESY</name>
<dbReference type="AlphaFoldDB" id="A0A1S6YAY1"/>
<organism evidence="2">
    <name type="scientific">Pseudomonas syringae pv. syringae</name>
    <dbReference type="NCBI Taxonomy" id="321"/>
    <lineage>
        <taxon>Bacteria</taxon>
        <taxon>Pseudomonadati</taxon>
        <taxon>Pseudomonadota</taxon>
        <taxon>Gammaproteobacteria</taxon>
        <taxon>Pseudomonadales</taxon>
        <taxon>Pseudomonadaceae</taxon>
        <taxon>Pseudomonas</taxon>
        <taxon>Pseudomonas syringae</taxon>
    </lineage>
</organism>
<evidence type="ECO:0000313" key="2">
    <source>
        <dbReference type="EMBL" id="AQX41991.1"/>
    </source>
</evidence>
<accession>A0A1S6YAY1</accession>
<proteinExistence type="predicted"/>
<keyword evidence="2" id="KW-0614">Plasmid</keyword>
<dbReference type="EMBL" id="KY362369">
    <property type="protein sequence ID" value="AQX41991.1"/>
    <property type="molecule type" value="Genomic_DNA"/>
</dbReference>
<dbReference type="InterPro" id="IPR007332">
    <property type="entry name" value="DUF411"/>
</dbReference>
<evidence type="ECO:0008006" key="3">
    <source>
        <dbReference type="Google" id="ProtNLM"/>
    </source>
</evidence>
<dbReference type="Pfam" id="PF04214">
    <property type="entry name" value="DUF411"/>
    <property type="match status" value="1"/>
</dbReference>
<reference evidence="2" key="1">
    <citation type="submission" date="2016-12" db="EMBL/GenBank/DDBJ databases">
        <title>Complete sequence and comparative genomic analysis of eight native Pseudomonas syringae plasmids belonging to the pPT23A family.</title>
        <authorList>
            <person name="Gutierrez-Barranquero J.A."/>
        </authorList>
    </citation>
    <scope>NUCLEOTIDE SEQUENCE</scope>
    <source>
        <strain evidence="2">6-9</strain>
        <strain evidence="1">UMAF0081</strain>
        <plasmid evidence="1">pPs0081</plasmid>
        <plasmid evidence="2">pPs6-9</plasmid>
    </source>
</reference>
<dbReference type="EMBL" id="KY362368">
    <property type="protein sequence ID" value="AQX41925.1"/>
    <property type="molecule type" value="Genomic_DNA"/>
</dbReference>